<keyword evidence="3" id="KW-1185">Reference proteome</keyword>
<dbReference type="AlphaFoldDB" id="V6M7J1"/>
<dbReference type="Proteomes" id="UP000017973">
    <property type="component" value="Unassembled WGS sequence"/>
</dbReference>
<dbReference type="HOGENOM" id="CLU_2551671_0_0_9"/>
<dbReference type="EMBL" id="AYJU01000017">
    <property type="protein sequence ID" value="EST53860.1"/>
    <property type="molecule type" value="Genomic_DNA"/>
</dbReference>
<feature type="transmembrane region" description="Helical" evidence="1">
    <location>
        <begin position="48"/>
        <end position="73"/>
    </location>
</feature>
<keyword evidence="1" id="KW-0472">Membrane</keyword>
<accession>V6M7J1</accession>
<evidence type="ECO:0000313" key="3">
    <source>
        <dbReference type="Proteomes" id="UP000017973"/>
    </source>
</evidence>
<evidence type="ECO:0000256" key="1">
    <source>
        <dbReference type="SAM" id="Phobius"/>
    </source>
</evidence>
<keyword evidence="1" id="KW-0812">Transmembrane</keyword>
<name>V6M7J1_9BACL</name>
<proteinExistence type="predicted"/>
<protein>
    <submittedName>
        <fullName evidence="2">Uncharacterized protein</fullName>
    </submittedName>
</protein>
<evidence type="ECO:0000313" key="2">
    <source>
        <dbReference type="EMBL" id="EST53860.1"/>
    </source>
</evidence>
<sequence length="82" mass="8946">MTKQPIWAWIVIGITGLFILKYGLAVLALPILPILLAGFATDSPGTPGYVPIVVMIVSYLILLGWLLLLIFAIRSVVRANKK</sequence>
<reference evidence="2 3" key="1">
    <citation type="journal article" date="2014" name="Genome Announc.">
        <title>Draft Genome Sequence of Brevibacillus panacihumi Strain W25, a Halotolerant Hydrocarbon-Degrading Bacterium.</title>
        <authorList>
            <person name="Wang X."/>
            <person name="Jin D."/>
            <person name="Zhou L."/>
            <person name="Wu L."/>
            <person name="An W."/>
            <person name="Chen Y."/>
            <person name="Zhao L."/>
        </authorList>
    </citation>
    <scope>NUCLEOTIDE SEQUENCE [LARGE SCALE GENOMIC DNA]</scope>
    <source>
        <strain evidence="2 3">W25</strain>
    </source>
</reference>
<gene>
    <name evidence="2" type="ORF">T458_18805</name>
</gene>
<dbReference type="STRING" id="1408254.T458_18805"/>
<feature type="transmembrane region" description="Helical" evidence="1">
    <location>
        <begin position="7"/>
        <end position="36"/>
    </location>
</feature>
<organism evidence="2 3">
    <name type="scientific">Brevibacillus panacihumi W25</name>
    <dbReference type="NCBI Taxonomy" id="1408254"/>
    <lineage>
        <taxon>Bacteria</taxon>
        <taxon>Bacillati</taxon>
        <taxon>Bacillota</taxon>
        <taxon>Bacilli</taxon>
        <taxon>Bacillales</taxon>
        <taxon>Paenibacillaceae</taxon>
        <taxon>Brevibacillus</taxon>
    </lineage>
</organism>
<keyword evidence="1" id="KW-1133">Transmembrane helix</keyword>
<comment type="caution">
    <text evidence="2">The sequence shown here is derived from an EMBL/GenBank/DDBJ whole genome shotgun (WGS) entry which is preliminary data.</text>
</comment>